<evidence type="ECO:0000256" key="1">
    <source>
        <dbReference type="ARBA" id="ARBA00004123"/>
    </source>
</evidence>
<feature type="region of interest" description="Disordered" evidence="7">
    <location>
        <begin position="888"/>
        <end position="917"/>
    </location>
</feature>
<gene>
    <name evidence="10" type="primary">Cdca2</name>
</gene>
<dbReference type="GO" id="GO:0005634">
    <property type="term" value="C:nucleus"/>
    <property type="evidence" value="ECO:0007669"/>
    <property type="project" value="UniProtKB-SubCell"/>
</dbReference>
<accession>A0A3Q0CYJ7</accession>
<dbReference type="GO" id="GO:0051983">
    <property type="term" value="P:regulation of chromosome segregation"/>
    <property type="evidence" value="ECO:0007669"/>
    <property type="project" value="TreeGrafter"/>
</dbReference>
<feature type="region of interest" description="Disordered" evidence="7">
    <location>
        <begin position="824"/>
        <end position="866"/>
    </location>
</feature>
<feature type="compositionally biased region" description="Basic and acidic residues" evidence="7">
    <location>
        <begin position="79"/>
        <end position="97"/>
    </location>
</feature>
<dbReference type="InterPro" id="IPR029334">
    <property type="entry name" value="PP1-bd"/>
</dbReference>
<evidence type="ECO:0000256" key="5">
    <source>
        <dbReference type="ARBA" id="ARBA00023242"/>
    </source>
</evidence>
<feature type="compositionally biased region" description="Polar residues" evidence="7">
    <location>
        <begin position="761"/>
        <end position="770"/>
    </location>
</feature>
<dbReference type="GO" id="GO:0007088">
    <property type="term" value="P:regulation of mitotic nuclear division"/>
    <property type="evidence" value="ECO:0007669"/>
    <property type="project" value="TreeGrafter"/>
</dbReference>
<evidence type="ECO:0000256" key="6">
    <source>
        <dbReference type="ARBA" id="ARBA00023306"/>
    </source>
</evidence>
<feature type="compositionally biased region" description="Polar residues" evidence="7">
    <location>
        <begin position="197"/>
        <end position="212"/>
    </location>
</feature>
<dbReference type="PANTHER" id="PTHR21603:SF16">
    <property type="entry name" value="CELL DIVISION CYCLE-ASSOCIATED PROTEIN 2"/>
    <property type="match status" value="1"/>
</dbReference>
<evidence type="ECO:0000313" key="10">
    <source>
        <dbReference type="RefSeq" id="XP_021085862.1"/>
    </source>
</evidence>
<feature type="compositionally biased region" description="Polar residues" evidence="7">
    <location>
        <begin position="1023"/>
        <end position="1035"/>
    </location>
</feature>
<feature type="region of interest" description="Disordered" evidence="7">
    <location>
        <begin position="48"/>
        <end position="100"/>
    </location>
</feature>
<feature type="region of interest" description="Disordered" evidence="7">
    <location>
        <begin position="1"/>
        <end position="22"/>
    </location>
</feature>
<dbReference type="STRING" id="10036.ENSMAUP00000010139"/>
<organism evidence="9 10">
    <name type="scientific">Mesocricetus auratus</name>
    <name type="common">Golden hamster</name>
    <dbReference type="NCBI Taxonomy" id="10036"/>
    <lineage>
        <taxon>Eukaryota</taxon>
        <taxon>Metazoa</taxon>
        <taxon>Chordata</taxon>
        <taxon>Craniata</taxon>
        <taxon>Vertebrata</taxon>
        <taxon>Euteleostomi</taxon>
        <taxon>Mammalia</taxon>
        <taxon>Eutheria</taxon>
        <taxon>Euarchontoglires</taxon>
        <taxon>Glires</taxon>
        <taxon>Rodentia</taxon>
        <taxon>Myomorpha</taxon>
        <taxon>Muroidea</taxon>
        <taxon>Cricetidae</taxon>
        <taxon>Cricetinae</taxon>
        <taxon>Mesocricetus</taxon>
    </lineage>
</organism>
<dbReference type="GeneID" id="101831318"/>
<feature type="region of interest" description="Disordered" evidence="7">
    <location>
        <begin position="982"/>
        <end position="1054"/>
    </location>
</feature>
<evidence type="ECO:0000313" key="9">
    <source>
        <dbReference type="Proteomes" id="UP000886700"/>
    </source>
</evidence>
<feature type="domain" description="PP1-binding" evidence="8">
    <location>
        <begin position="452"/>
        <end position="510"/>
    </location>
</feature>
<keyword evidence="6" id="KW-0131">Cell cycle</keyword>
<evidence type="ECO:0000256" key="7">
    <source>
        <dbReference type="SAM" id="MobiDB-lite"/>
    </source>
</evidence>
<keyword evidence="9" id="KW-1185">Reference proteome</keyword>
<feature type="region of interest" description="Disordered" evidence="7">
    <location>
        <begin position="197"/>
        <end position="217"/>
    </location>
</feature>
<dbReference type="Pfam" id="PF15276">
    <property type="entry name" value="PP1_bind"/>
    <property type="match status" value="1"/>
</dbReference>
<feature type="region of interest" description="Disordered" evidence="7">
    <location>
        <begin position="156"/>
        <end position="180"/>
    </location>
</feature>
<feature type="compositionally biased region" description="Polar residues" evidence="7">
    <location>
        <begin position="891"/>
        <end position="900"/>
    </location>
</feature>
<name>A0A3Q0CYJ7_MESAU</name>
<evidence type="ECO:0000256" key="2">
    <source>
        <dbReference type="ARBA" id="ARBA00022499"/>
    </source>
</evidence>
<feature type="compositionally biased region" description="Basic and acidic residues" evidence="7">
    <location>
        <begin position="1045"/>
        <end position="1054"/>
    </location>
</feature>
<dbReference type="PANTHER" id="PTHR21603">
    <property type="entry name" value="ANTIGEN KI-67-LIKE PROTEIN"/>
    <property type="match status" value="1"/>
</dbReference>
<comment type="subcellular location">
    <subcellularLocation>
        <location evidence="1">Nucleus</location>
    </subcellularLocation>
</comment>
<dbReference type="CTD" id="157313"/>
<keyword evidence="3" id="KW-0597">Phosphoprotein</keyword>
<sequence length="1054" mass="113523">MRALSRRLRLAEIPPRGRGRSLNLLAGSEASSLLQDVVCPGVQRPAGGLSGSFPGPPVLSEVEPALRSTSSSVGTRGPRVGEMDTSSHDKQPSESKECVANNSGNASFILGTGKPVTPQKHVEDATPNLCTPVTVKSPLDFSTLTVEQLGITPESFVKTPSGKSSSLQKTRRRSTVGVRGSPETNCLIRFIAQQRSLKNATRSPLTHNSPFQGSPGLYRHASALKERMAAFRSAFHSVQETENMAGGPAASKADGESKTSNLTKKEALVEYQQSGFPLNSSSKRRRISSQSSPDDHLSSAKGKAVCGQMLANQSCAVGTSTDLAAKSSDIGPAQLGCLVAPCPELMETSHGLGVAACVEGARSVVSVPLDTRADTAPAIRSTVTPVCGSSPPSKTFVLRSVLKKPGKLFAENGKEYNLCDGGTQLIPDPSNCKEQRAGIENCKTPGFLNLKKRKRVTFGEDLSPEVFDESLPANTPLCKGGTPVRQRNINAASPLQSPVHEQLLQPNFDDNEENLENIEPSQIPFAILSPSKSSFSETLPGTDTCSSLGNREEISWSVGRPTRTSHRRKQVMSSAKENVCNSYTTEAEPCKEKNVNRRKSQERKCTSKALPGKKQVLKRYRKKRRRGKKSVEKSLYGERDIASKKPLLSPIPELPEVSEMTPLADCTQRLCSDDFNVSDEQEEVISLEIPAKRKRLLPPEEDLPEWDPAFDQSRVSELCVLLATAASEGEPDAKTRDTGGADNSRAKSMHQSAKEPKTETETGSSSEPCASVTQGHIVSDIPKPLCSPCCQEFSKTDENTENSCEVLTVSENMNVKCEEESACPAPEGTLQCDPVTSDLDREHDRSDGPVENLKESTSHSETVGRKCAESGNLLSGRDRKQRRLSVHCCEGQSSDVEPNRSSASSNSGGSSAELSLGNPQLCEDLSVAIEQSFQRTSTKAKVRRSTRLQGDLDNTGLVWMLPPTPPTSRKVKRRMTICAFESMSSKEETGSSGQTPGPLPSIPVSGCQGVGSSRLPGKRRKSCASTLPNAESTTEAAHLKRKPSVKKDESFQLQ</sequence>
<keyword evidence="5" id="KW-0539">Nucleus</keyword>
<protein>
    <submittedName>
        <fullName evidence="10">Cell division cycle-associated protein 2 isoform X1</fullName>
    </submittedName>
</protein>
<feature type="region of interest" description="Disordered" evidence="7">
    <location>
        <begin position="273"/>
        <end position="301"/>
    </location>
</feature>
<feature type="compositionally biased region" description="Basic and acidic residues" evidence="7">
    <location>
        <begin position="838"/>
        <end position="866"/>
    </location>
</feature>
<dbReference type="Proteomes" id="UP000886700">
    <property type="component" value="Unplaced"/>
</dbReference>
<evidence type="ECO:0000256" key="3">
    <source>
        <dbReference type="ARBA" id="ARBA00022553"/>
    </source>
</evidence>
<evidence type="ECO:0000256" key="4">
    <source>
        <dbReference type="ARBA" id="ARBA00022843"/>
    </source>
</evidence>
<dbReference type="OrthoDB" id="9947694at2759"/>
<dbReference type="GO" id="GO:0005694">
    <property type="term" value="C:chromosome"/>
    <property type="evidence" value="ECO:0007669"/>
    <property type="project" value="TreeGrafter"/>
</dbReference>
<dbReference type="RefSeq" id="XP_021085862.1">
    <property type="nucleotide sequence ID" value="XM_021230203.2"/>
</dbReference>
<feature type="compositionally biased region" description="Low complexity" evidence="7">
    <location>
        <begin position="901"/>
        <end position="917"/>
    </location>
</feature>
<proteinExistence type="predicted"/>
<reference evidence="10" key="1">
    <citation type="submission" date="2025-08" db="UniProtKB">
        <authorList>
            <consortium name="RefSeq"/>
        </authorList>
    </citation>
    <scope>IDENTIFICATION</scope>
    <source>
        <tissue evidence="10">Liver</tissue>
    </source>
</reference>
<evidence type="ECO:0000259" key="8">
    <source>
        <dbReference type="Pfam" id="PF15276"/>
    </source>
</evidence>
<keyword evidence="4" id="KW-0832">Ubl conjugation</keyword>
<feature type="region of interest" description="Disordered" evidence="7">
    <location>
        <begin position="727"/>
        <end position="770"/>
    </location>
</feature>
<keyword evidence="10" id="KW-0132">Cell division</keyword>
<dbReference type="GO" id="GO:0051301">
    <property type="term" value="P:cell division"/>
    <property type="evidence" value="ECO:0007669"/>
    <property type="project" value="UniProtKB-KW"/>
</dbReference>
<keyword evidence="2" id="KW-1017">Isopeptide bond</keyword>
<dbReference type="AlphaFoldDB" id="A0A3Q0CYJ7"/>